<dbReference type="AlphaFoldDB" id="A0A0F9B3Q5"/>
<reference evidence="1" key="1">
    <citation type="journal article" date="2015" name="Nature">
        <title>Complex archaea that bridge the gap between prokaryotes and eukaryotes.</title>
        <authorList>
            <person name="Spang A."/>
            <person name="Saw J.H."/>
            <person name="Jorgensen S.L."/>
            <person name="Zaremba-Niedzwiedzka K."/>
            <person name="Martijn J."/>
            <person name="Lind A.E."/>
            <person name="van Eijk R."/>
            <person name="Schleper C."/>
            <person name="Guy L."/>
            <person name="Ettema T.J."/>
        </authorList>
    </citation>
    <scope>NUCLEOTIDE SEQUENCE</scope>
</reference>
<sequence length="144" mass="15300">MARDTNLELVATSTDFAGTGDKGVEKDTEGGFWAMIRLFLGTVTGTTVVCDIQVLCSIDGGSTDFHIGEFPTIDEADDDIEIARAVYIPKPDSSNTVTKVKLNTRVSSGTTPVVPVLRAFIEPLVSLGIPGVDEQLTVGVEKLI</sequence>
<evidence type="ECO:0000313" key="1">
    <source>
        <dbReference type="EMBL" id="KKL08407.1"/>
    </source>
</evidence>
<protein>
    <submittedName>
        <fullName evidence="1">Uncharacterized protein</fullName>
    </submittedName>
</protein>
<dbReference type="EMBL" id="LAZR01042886">
    <property type="protein sequence ID" value="KKL08407.1"/>
    <property type="molecule type" value="Genomic_DNA"/>
</dbReference>
<accession>A0A0F9B3Q5</accession>
<gene>
    <name evidence="1" type="ORF">LCGC14_2576140</name>
</gene>
<comment type="caution">
    <text evidence="1">The sequence shown here is derived from an EMBL/GenBank/DDBJ whole genome shotgun (WGS) entry which is preliminary data.</text>
</comment>
<organism evidence="1">
    <name type="scientific">marine sediment metagenome</name>
    <dbReference type="NCBI Taxonomy" id="412755"/>
    <lineage>
        <taxon>unclassified sequences</taxon>
        <taxon>metagenomes</taxon>
        <taxon>ecological metagenomes</taxon>
    </lineage>
</organism>
<proteinExistence type="predicted"/>
<name>A0A0F9B3Q5_9ZZZZ</name>